<keyword evidence="6" id="KW-0819">tRNA processing</keyword>
<dbReference type="eggNOG" id="COG0009">
    <property type="taxonomic scope" value="Bacteria"/>
</dbReference>
<evidence type="ECO:0000256" key="8">
    <source>
        <dbReference type="ARBA" id="ARBA00022741"/>
    </source>
</evidence>
<dbReference type="PANTHER" id="PTHR17490:SF16">
    <property type="entry name" value="THREONYLCARBAMOYL-AMP SYNTHASE"/>
    <property type="match status" value="1"/>
</dbReference>
<keyword evidence="9" id="KW-0067">ATP-binding</keyword>
<evidence type="ECO:0000256" key="9">
    <source>
        <dbReference type="ARBA" id="ARBA00022840"/>
    </source>
</evidence>
<dbReference type="AlphaFoldDB" id="E8U6Y7"/>
<dbReference type="SUPFAM" id="SSF55821">
    <property type="entry name" value="YrdC/RibB"/>
    <property type="match status" value="1"/>
</dbReference>
<dbReference type="Gene3D" id="3.90.870.10">
    <property type="entry name" value="DHBP synthase"/>
    <property type="match status" value="1"/>
</dbReference>
<dbReference type="EMBL" id="CP002454">
    <property type="protein sequence ID" value="ADV66826.1"/>
    <property type="molecule type" value="Genomic_DNA"/>
</dbReference>
<evidence type="ECO:0000256" key="1">
    <source>
        <dbReference type="ARBA" id="ARBA00004496"/>
    </source>
</evidence>
<dbReference type="KEGG" id="dmr:Deima_1174"/>
<dbReference type="GO" id="GO:0006450">
    <property type="term" value="P:regulation of translational fidelity"/>
    <property type="evidence" value="ECO:0007669"/>
    <property type="project" value="TreeGrafter"/>
</dbReference>
<dbReference type="InterPro" id="IPR017945">
    <property type="entry name" value="DHBP_synth_RibB-like_a/b_dom"/>
</dbReference>
<dbReference type="RefSeq" id="WP_013556331.1">
    <property type="nucleotide sequence ID" value="NC_014958.1"/>
</dbReference>
<comment type="catalytic activity">
    <reaction evidence="11">
        <text>L-threonine + hydrogencarbonate + ATP = L-threonylcarbamoyladenylate + diphosphate + H2O</text>
        <dbReference type="Rhea" id="RHEA:36407"/>
        <dbReference type="ChEBI" id="CHEBI:15377"/>
        <dbReference type="ChEBI" id="CHEBI:17544"/>
        <dbReference type="ChEBI" id="CHEBI:30616"/>
        <dbReference type="ChEBI" id="CHEBI:33019"/>
        <dbReference type="ChEBI" id="CHEBI:57926"/>
        <dbReference type="ChEBI" id="CHEBI:73682"/>
        <dbReference type="EC" id="2.7.7.87"/>
    </reaction>
</comment>
<dbReference type="GO" id="GO:0005524">
    <property type="term" value="F:ATP binding"/>
    <property type="evidence" value="ECO:0007669"/>
    <property type="project" value="UniProtKB-KW"/>
</dbReference>
<dbReference type="GO" id="GO:0003725">
    <property type="term" value="F:double-stranded RNA binding"/>
    <property type="evidence" value="ECO:0007669"/>
    <property type="project" value="InterPro"/>
</dbReference>
<evidence type="ECO:0000256" key="10">
    <source>
        <dbReference type="ARBA" id="ARBA00029774"/>
    </source>
</evidence>
<keyword evidence="5" id="KW-0808">Transferase</keyword>
<keyword evidence="14" id="KW-1185">Reference proteome</keyword>
<name>E8U6Y7_DEIML</name>
<feature type="domain" description="YrdC-like" evidence="12">
    <location>
        <begin position="6"/>
        <end position="187"/>
    </location>
</feature>
<evidence type="ECO:0000256" key="2">
    <source>
        <dbReference type="ARBA" id="ARBA00007663"/>
    </source>
</evidence>
<evidence type="ECO:0000256" key="6">
    <source>
        <dbReference type="ARBA" id="ARBA00022694"/>
    </source>
</evidence>
<dbReference type="GO" id="GO:0061710">
    <property type="term" value="F:L-threonylcarbamoyladenylate synthase"/>
    <property type="evidence" value="ECO:0007669"/>
    <property type="project" value="UniProtKB-EC"/>
</dbReference>
<comment type="similarity">
    <text evidence="2">Belongs to the SUA5 family.</text>
</comment>
<keyword evidence="8" id="KW-0547">Nucleotide-binding</keyword>
<accession>E8U6Y7</accession>
<evidence type="ECO:0000313" key="13">
    <source>
        <dbReference type="EMBL" id="ADV66826.1"/>
    </source>
</evidence>
<evidence type="ECO:0000256" key="4">
    <source>
        <dbReference type="ARBA" id="ARBA00022490"/>
    </source>
</evidence>
<evidence type="ECO:0000256" key="5">
    <source>
        <dbReference type="ARBA" id="ARBA00022679"/>
    </source>
</evidence>
<keyword evidence="4" id="KW-0963">Cytoplasm</keyword>
<dbReference type="STRING" id="709986.Deima_1174"/>
<dbReference type="InterPro" id="IPR050156">
    <property type="entry name" value="TC-AMP_synthase_SUA5"/>
</dbReference>
<evidence type="ECO:0000256" key="11">
    <source>
        <dbReference type="ARBA" id="ARBA00048366"/>
    </source>
</evidence>
<dbReference type="EC" id="2.7.7.87" evidence="3"/>
<reference evidence="14" key="2">
    <citation type="submission" date="2011-01" db="EMBL/GenBank/DDBJ databases">
        <title>The complete genome of Deinococcus maricopensis DSM 21211.</title>
        <authorList>
            <consortium name="US DOE Joint Genome Institute (JGI-PGF)"/>
            <person name="Lucas S."/>
            <person name="Copeland A."/>
            <person name="Lapidus A."/>
            <person name="Goodwin L."/>
            <person name="Pitluck S."/>
            <person name="Kyrpides N."/>
            <person name="Mavromatis K."/>
            <person name="Pagani I."/>
            <person name="Ivanova N."/>
            <person name="Ovchinnikova G."/>
            <person name="Zeytun A."/>
            <person name="Detter J.C."/>
            <person name="Han C."/>
            <person name="Land M."/>
            <person name="Hauser L."/>
            <person name="Markowitz V."/>
            <person name="Cheng J.-F."/>
            <person name="Hugenholtz P."/>
            <person name="Woyke T."/>
            <person name="Wu D."/>
            <person name="Pukall R."/>
            <person name="Gehrich-Schroeter G."/>
            <person name="Brambilla E."/>
            <person name="Klenk H.-P."/>
            <person name="Eisen J.A."/>
        </authorList>
    </citation>
    <scope>NUCLEOTIDE SEQUENCE [LARGE SCALE GENOMIC DNA]</scope>
    <source>
        <strain evidence="14">DSM 21211 / LMG 22137 / NRRL B-23946 / LB-34</strain>
    </source>
</reference>
<proteinExistence type="inferred from homology"/>
<keyword evidence="7" id="KW-0548">Nucleotidyltransferase</keyword>
<evidence type="ECO:0000256" key="7">
    <source>
        <dbReference type="ARBA" id="ARBA00022695"/>
    </source>
</evidence>
<dbReference type="GO" id="GO:0000049">
    <property type="term" value="F:tRNA binding"/>
    <property type="evidence" value="ECO:0007669"/>
    <property type="project" value="TreeGrafter"/>
</dbReference>
<sequence length="200" mass="20484" precursor="true">MSAEDQVALERARVAVLDGRLIGFATETVWALACAAQPDAVARLAAAKGRPEGKPFQVLCADPARAASFFRLDERLRARFLTLAPLWPGPLTLVAPASPLAPAALVSNGRVGVRVPDHVHAHAVLNAVGGALAASSLNLSGEVAASTFEQALAYALADVLLPGPDAAGLASTVVDLETGVVLREGAVRADAVREALACTP</sequence>
<dbReference type="PROSITE" id="PS51163">
    <property type="entry name" value="YRDC"/>
    <property type="match status" value="1"/>
</dbReference>
<protein>
    <recommendedName>
        <fullName evidence="10">L-threonylcarbamoyladenylate synthase</fullName>
        <ecNumber evidence="3">2.7.7.87</ecNumber>
    </recommendedName>
    <alternativeName>
        <fullName evidence="10">L-threonylcarbamoyladenylate synthase</fullName>
    </alternativeName>
</protein>
<dbReference type="Pfam" id="PF01300">
    <property type="entry name" value="Sua5_yciO_yrdC"/>
    <property type="match status" value="1"/>
</dbReference>
<evidence type="ECO:0000313" key="14">
    <source>
        <dbReference type="Proteomes" id="UP000008635"/>
    </source>
</evidence>
<dbReference type="PANTHER" id="PTHR17490">
    <property type="entry name" value="SUA5"/>
    <property type="match status" value="1"/>
</dbReference>
<gene>
    <name evidence="13" type="ordered locus">Deima_1174</name>
</gene>
<comment type="subcellular location">
    <subcellularLocation>
        <location evidence="1">Cytoplasm</location>
    </subcellularLocation>
</comment>
<dbReference type="GO" id="GO:0008033">
    <property type="term" value="P:tRNA processing"/>
    <property type="evidence" value="ECO:0007669"/>
    <property type="project" value="UniProtKB-KW"/>
</dbReference>
<evidence type="ECO:0000259" key="12">
    <source>
        <dbReference type="PROSITE" id="PS51163"/>
    </source>
</evidence>
<dbReference type="OrthoDB" id="9814580at2"/>
<dbReference type="InterPro" id="IPR006070">
    <property type="entry name" value="Sua5-like_dom"/>
</dbReference>
<dbReference type="Proteomes" id="UP000008635">
    <property type="component" value="Chromosome"/>
</dbReference>
<dbReference type="GO" id="GO:0005737">
    <property type="term" value="C:cytoplasm"/>
    <property type="evidence" value="ECO:0007669"/>
    <property type="project" value="UniProtKB-SubCell"/>
</dbReference>
<reference evidence="13 14" key="1">
    <citation type="journal article" date="2011" name="Stand. Genomic Sci.">
        <title>Complete genome sequence of Deinococcus maricopensis type strain (LB-34).</title>
        <authorList>
            <person name="Pukall R."/>
            <person name="Zeytun A."/>
            <person name="Lucas S."/>
            <person name="Lapidus A."/>
            <person name="Hammon N."/>
            <person name="Deshpande S."/>
            <person name="Nolan M."/>
            <person name="Cheng J.F."/>
            <person name="Pitluck S."/>
            <person name="Liolios K."/>
            <person name="Pagani I."/>
            <person name="Mikhailova N."/>
            <person name="Ivanova N."/>
            <person name="Mavromatis K."/>
            <person name="Pati A."/>
            <person name="Tapia R."/>
            <person name="Han C."/>
            <person name="Goodwin L."/>
            <person name="Chen A."/>
            <person name="Palaniappan K."/>
            <person name="Land M."/>
            <person name="Hauser L."/>
            <person name="Chang Y.J."/>
            <person name="Jeffries C.D."/>
            <person name="Brambilla E.M."/>
            <person name="Rohde M."/>
            <person name="Goker M."/>
            <person name="Detter J.C."/>
            <person name="Woyke T."/>
            <person name="Bristow J."/>
            <person name="Eisen J.A."/>
            <person name="Markowitz V."/>
            <person name="Hugenholtz P."/>
            <person name="Kyrpides N.C."/>
            <person name="Klenk H.P."/>
        </authorList>
    </citation>
    <scope>NUCLEOTIDE SEQUENCE [LARGE SCALE GENOMIC DNA]</scope>
    <source>
        <strain evidence="14">DSM 21211 / LMG 22137 / NRRL B-23946 / LB-34</strain>
    </source>
</reference>
<dbReference type="HOGENOM" id="CLU_031397_3_1_0"/>
<organism evidence="13 14">
    <name type="scientific">Deinococcus maricopensis (strain DSM 21211 / LMG 22137 / NRRL B-23946 / LB-34)</name>
    <dbReference type="NCBI Taxonomy" id="709986"/>
    <lineage>
        <taxon>Bacteria</taxon>
        <taxon>Thermotogati</taxon>
        <taxon>Deinococcota</taxon>
        <taxon>Deinococci</taxon>
        <taxon>Deinococcales</taxon>
        <taxon>Deinococcaceae</taxon>
        <taxon>Deinococcus</taxon>
    </lineage>
</organism>
<evidence type="ECO:0000256" key="3">
    <source>
        <dbReference type="ARBA" id="ARBA00012584"/>
    </source>
</evidence>